<evidence type="ECO:0000256" key="3">
    <source>
        <dbReference type="PROSITE-ProRule" id="PRU00333"/>
    </source>
</evidence>
<keyword evidence="2 3" id="KW-0808">Transferase</keyword>
<proteinExistence type="predicted"/>
<evidence type="ECO:0000313" key="6">
    <source>
        <dbReference type="Proteomes" id="UP001364156"/>
    </source>
</evidence>
<keyword evidence="3" id="KW-0862">Zinc</keyword>
<feature type="binding site" evidence="3">
    <location>
        <position position="203"/>
    </location>
    <ligand>
        <name>Zn(2+)</name>
        <dbReference type="ChEBI" id="CHEBI:29105"/>
    </ligand>
</feature>
<dbReference type="PANTHER" id="PTHR11103:SF18">
    <property type="entry name" value="SLR1189 PROTEIN"/>
    <property type="match status" value="1"/>
</dbReference>
<dbReference type="InterPro" id="IPR036589">
    <property type="entry name" value="HCY_dom_sf"/>
</dbReference>
<reference evidence="5 6" key="1">
    <citation type="submission" date="2023-10" db="EMBL/GenBank/DDBJ databases">
        <title>Roseovarius strain S88 nov., isolated from a marine algae.</title>
        <authorList>
            <person name="Lee M.W."/>
            <person name="Lee J.K."/>
            <person name="Kim J.M."/>
            <person name="Choi D.G."/>
            <person name="Baek J.H."/>
            <person name="Bayburt H."/>
            <person name="Jung J.J."/>
            <person name="Han D.M."/>
            <person name="Jeon C.O."/>
        </authorList>
    </citation>
    <scope>NUCLEOTIDE SEQUENCE [LARGE SCALE GENOMIC DNA]</scope>
    <source>
        <strain evidence="5 6">S88</strain>
    </source>
</reference>
<name>A0ABZ2HJ10_9RHOB</name>
<evidence type="ECO:0000313" key="5">
    <source>
        <dbReference type="EMBL" id="WWR47287.1"/>
    </source>
</evidence>
<sequence>MADITLLDGSIGQELVKRSGDRATPLWSTQVMIDHPKLVGEVHLDYFEAGATVATTNTYAVLRDRLKRVNLEDKTELLTDTAVRAARKARAASGGKGRVAGSLGPLIASYRPDIFPPFEDAVAAYSEPVAHMKDHVDLFLIETASSVDHAKASLAAASGHGVPVWLGVSVDDFDGTRLRSGEHVSELADVIAQYAPDAVLVNCSRPEAIGPALDLIKAFGVPFGAYANGFTMISSGFLEEFPTVDALEQRADLGPEVYAEFAMSWVAQGASIVGGCCEVGPAHIAELARQLSSAGHRIV</sequence>
<organism evidence="5 6">
    <name type="scientific">Roseovarius phycicola</name>
    <dbReference type="NCBI Taxonomy" id="3080976"/>
    <lineage>
        <taxon>Bacteria</taxon>
        <taxon>Pseudomonadati</taxon>
        <taxon>Pseudomonadota</taxon>
        <taxon>Alphaproteobacteria</taxon>
        <taxon>Rhodobacterales</taxon>
        <taxon>Roseobacteraceae</taxon>
        <taxon>Roseovarius</taxon>
    </lineage>
</organism>
<feature type="binding site" evidence="3">
    <location>
        <position position="276"/>
    </location>
    <ligand>
        <name>Zn(2+)</name>
        <dbReference type="ChEBI" id="CHEBI:29105"/>
    </ligand>
</feature>
<dbReference type="Proteomes" id="UP001364156">
    <property type="component" value="Chromosome"/>
</dbReference>
<dbReference type="InterPro" id="IPR003726">
    <property type="entry name" value="HCY_dom"/>
</dbReference>
<dbReference type="PROSITE" id="PS50970">
    <property type="entry name" value="HCY"/>
    <property type="match status" value="1"/>
</dbReference>
<comment type="cofactor">
    <cofactor evidence="3">
        <name>Zn(2+)</name>
        <dbReference type="ChEBI" id="CHEBI:29105"/>
    </cofactor>
</comment>
<keyword evidence="1 3" id="KW-0489">Methyltransferase</keyword>
<protein>
    <submittedName>
        <fullName evidence="5">Homocysteine S-methyltransferase family protein</fullName>
    </submittedName>
</protein>
<dbReference type="SUPFAM" id="SSF82282">
    <property type="entry name" value="Homocysteine S-methyltransferase"/>
    <property type="match status" value="1"/>
</dbReference>
<dbReference type="RefSeq" id="WP_338550114.1">
    <property type="nucleotide sequence ID" value="NZ_CP146069.1"/>
</dbReference>
<gene>
    <name evidence="5" type="ORF">RZ517_03635</name>
</gene>
<dbReference type="EMBL" id="CP146069">
    <property type="protein sequence ID" value="WWR47287.1"/>
    <property type="molecule type" value="Genomic_DNA"/>
</dbReference>
<dbReference type="Pfam" id="PF02574">
    <property type="entry name" value="S-methyl_trans"/>
    <property type="match status" value="1"/>
</dbReference>
<dbReference type="Gene3D" id="3.20.20.330">
    <property type="entry name" value="Homocysteine-binding-like domain"/>
    <property type="match status" value="1"/>
</dbReference>
<dbReference type="InterPro" id="IPR017226">
    <property type="entry name" value="BHMT-like"/>
</dbReference>
<evidence type="ECO:0000256" key="1">
    <source>
        <dbReference type="ARBA" id="ARBA00022603"/>
    </source>
</evidence>
<evidence type="ECO:0000259" key="4">
    <source>
        <dbReference type="PROSITE" id="PS50970"/>
    </source>
</evidence>
<dbReference type="PIRSF" id="PIRSF037505">
    <property type="entry name" value="Betaine_HMT"/>
    <property type="match status" value="1"/>
</dbReference>
<feature type="binding site" evidence="3">
    <location>
        <position position="277"/>
    </location>
    <ligand>
        <name>Zn(2+)</name>
        <dbReference type="ChEBI" id="CHEBI:29105"/>
    </ligand>
</feature>
<keyword evidence="6" id="KW-1185">Reference proteome</keyword>
<accession>A0ABZ2HJ10</accession>
<evidence type="ECO:0000256" key="2">
    <source>
        <dbReference type="ARBA" id="ARBA00022679"/>
    </source>
</evidence>
<dbReference type="PANTHER" id="PTHR11103">
    <property type="entry name" value="SLR1189 PROTEIN"/>
    <property type="match status" value="1"/>
</dbReference>
<keyword evidence="3" id="KW-0479">Metal-binding</keyword>
<feature type="domain" description="Hcy-binding" evidence="4">
    <location>
        <begin position="1"/>
        <end position="291"/>
    </location>
</feature>